<dbReference type="InterPro" id="IPR036465">
    <property type="entry name" value="vWFA_dom_sf"/>
</dbReference>
<comment type="caution">
    <text evidence="2">The sequence shown here is derived from an EMBL/GenBank/DDBJ whole genome shotgun (WGS) entry which is preliminary data.</text>
</comment>
<gene>
    <name evidence="2" type="ORF">JCM31826_10060</name>
</gene>
<reference evidence="2 3" key="1">
    <citation type="submission" date="2018-11" db="EMBL/GenBank/DDBJ databases">
        <title>Schleiferia aggregans sp. nov., a moderately thermophilic heterotrophic bacterium isolated from microbial mats at a terrestrial hot spring.</title>
        <authorList>
            <person name="Iino T."/>
            <person name="Ohkuma M."/>
            <person name="Haruta S."/>
        </authorList>
    </citation>
    <scope>NUCLEOTIDE SEQUENCE [LARGE SCALE GENOMIC DNA]</scope>
    <source>
        <strain evidence="2 3">LA</strain>
    </source>
</reference>
<name>A0A401XKL5_9FLAO</name>
<sequence length="368" mass="42283">MMRGVRFSPYTGREKTPFEKYMDVFKELLLYTSGDVNEAIDWLRELDKQYDISGDPDYKTDQFLEDLMKKGMLREEIRPDGRIQQVPSARMEQLIRQNALEQIFGKLKKTPSGNHRTKKAGTGDELAENLRPYAFGDPITSIDMHQSLLNAQRNSGIDHFQIREDDLVVRETFHNSQVSTVLMIDISHSMILYGEDRITPAKKVALALSELIRIRYPKDTLDIIVFGDDAWPISVGEIPYLQVGPYHTNTVAGLQLAVDILRKRRAPNKQIFMITDGKPSCLKESDGSYYKNSFGLDDYIVGRCLNMAAQCRRLQIPITTFMIARDPYLQQFIKKFTQANKGKALYVGLRNLGEIILDDFEKNRTRKL</sequence>
<dbReference type="Pfam" id="PF13519">
    <property type="entry name" value="VWA_2"/>
    <property type="match status" value="1"/>
</dbReference>
<evidence type="ECO:0000313" key="2">
    <source>
        <dbReference type="EMBL" id="GCD77524.1"/>
    </source>
</evidence>
<feature type="domain" description="VWFA" evidence="1">
    <location>
        <begin position="180"/>
        <end position="278"/>
    </location>
</feature>
<evidence type="ECO:0000259" key="1">
    <source>
        <dbReference type="Pfam" id="PF13519"/>
    </source>
</evidence>
<keyword evidence="3" id="KW-1185">Reference proteome</keyword>
<organism evidence="2 3">
    <name type="scientific">Thermaurantimonas aggregans</name>
    <dbReference type="NCBI Taxonomy" id="2173829"/>
    <lineage>
        <taxon>Bacteria</taxon>
        <taxon>Pseudomonadati</taxon>
        <taxon>Bacteroidota</taxon>
        <taxon>Flavobacteriia</taxon>
        <taxon>Flavobacteriales</taxon>
        <taxon>Schleiferiaceae</taxon>
        <taxon>Thermaurantimonas</taxon>
    </lineage>
</organism>
<dbReference type="EMBL" id="BHZE01000007">
    <property type="protein sequence ID" value="GCD77524.1"/>
    <property type="molecule type" value="Genomic_DNA"/>
</dbReference>
<accession>A0A401XKL5</accession>
<dbReference type="Gene3D" id="3.40.50.410">
    <property type="entry name" value="von Willebrand factor, type A domain"/>
    <property type="match status" value="1"/>
</dbReference>
<dbReference type="AlphaFoldDB" id="A0A401XKL5"/>
<dbReference type="InterPro" id="IPR002035">
    <property type="entry name" value="VWF_A"/>
</dbReference>
<dbReference type="SUPFAM" id="SSF53300">
    <property type="entry name" value="vWA-like"/>
    <property type="match status" value="1"/>
</dbReference>
<dbReference type="Proteomes" id="UP000286715">
    <property type="component" value="Unassembled WGS sequence"/>
</dbReference>
<dbReference type="CDD" id="cd00198">
    <property type="entry name" value="vWFA"/>
    <property type="match status" value="1"/>
</dbReference>
<proteinExistence type="predicted"/>
<evidence type="ECO:0000313" key="3">
    <source>
        <dbReference type="Proteomes" id="UP000286715"/>
    </source>
</evidence>
<protein>
    <recommendedName>
        <fullName evidence="1">VWFA domain-containing protein</fullName>
    </recommendedName>
</protein>